<dbReference type="PANTHER" id="PTHR43080">
    <property type="entry name" value="CBS DOMAIN-CONTAINING PROTEIN CBSX3, MITOCHONDRIAL"/>
    <property type="match status" value="1"/>
</dbReference>
<dbReference type="Pfam" id="PF03444">
    <property type="entry name" value="WHD_HrcA"/>
    <property type="match status" value="1"/>
</dbReference>
<dbReference type="SMART" id="SM00116">
    <property type="entry name" value="CBS"/>
    <property type="match status" value="2"/>
</dbReference>
<dbReference type="InterPro" id="IPR036390">
    <property type="entry name" value="WH_DNA-bd_sf"/>
</dbReference>
<dbReference type="Gene3D" id="3.10.580.10">
    <property type="entry name" value="CBS-domain"/>
    <property type="match status" value="1"/>
</dbReference>
<dbReference type="GO" id="GO:0006355">
    <property type="term" value="P:regulation of DNA-templated transcription"/>
    <property type="evidence" value="ECO:0007669"/>
    <property type="project" value="InterPro"/>
</dbReference>
<feature type="domain" description="CBS" evidence="2">
    <location>
        <begin position="177"/>
        <end position="232"/>
    </location>
</feature>
<dbReference type="Pfam" id="PF00571">
    <property type="entry name" value="CBS"/>
    <property type="match status" value="2"/>
</dbReference>
<dbReference type="InterPro" id="IPR046342">
    <property type="entry name" value="CBS_dom_sf"/>
</dbReference>
<dbReference type="GO" id="GO:0003677">
    <property type="term" value="F:DNA binding"/>
    <property type="evidence" value="ECO:0007669"/>
    <property type="project" value="InterPro"/>
</dbReference>
<name>A0A0W8F0H6_9ZZZZ</name>
<dbReference type="InterPro" id="IPR036388">
    <property type="entry name" value="WH-like_DNA-bd_sf"/>
</dbReference>
<organism evidence="3">
    <name type="scientific">hydrocarbon metagenome</name>
    <dbReference type="NCBI Taxonomy" id="938273"/>
    <lineage>
        <taxon>unclassified sequences</taxon>
        <taxon>metagenomes</taxon>
        <taxon>ecological metagenomes</taxon>
    </lineage>
</organism>
<dbReference type="Gene3D" id="1.10.10.10">
    <property type="entry name" value="Winged helix-like DNA-binding domain superfamily/Winged helix DNA-binding domain"/>
    <property type="match status" value="1"/>
</dbReference>
<dbReference type="SUPFAM" id="SSF54631">
    <property type="entry name" value="CBS-domain pair"/>
    <property type="match status" value="1"/>
</dbReference>
<comment type="caution">
    <text evidence="3">The sequence shown here is derived from an EMBL/GenBank/DDBJ whole genome shotgun (WGS) entry which is preliminary data.</text>
</comment>
<evidence type="ECO:0000313" key="3">
    <source>
        <dbReference type="EMBL" id="KUG14317.1"/>
    </source>
</evidence>
<dbReference type="PROSITE" id="PS51371">
    <property type="entry name" value="CBS"/>
    <property type="match status" value="2"/>
</dbReference>
<dbReference type="PIRSF" id="PIRSF005063">
    <property type="entry name" value="UCP005063_CBS_MJ1232"/>
    <property type="match status" value="1"/>
</dbReference>
<feature type="domain" description="CBS" evidence="2">
    <location>
        <begin position="240"/>
        <end position="292"/>
    </location>
</feature>
<dbReference type="PANTHER" id="PTHR43080:SF2">
    <property type="entry name" value="CBS DOMAIN-CONTAINING PROTEIN"/>
    <property type="match status" value="1"/>
</dbReference>
<dbReference type="InterPro" id="IPR051257">
    <property type="entry name" value="Diverse_CBS-Domain"/>
</dbReference>
<protein>
    <submittedName>
        <fullName evidence="3">Putative transcriptional regulator with c-terminal cbs domain</fullName>
    </submittedName>
</protein>
<reference evidence="3" key="1">
    <citation type="journal article" date="2015" name="Proc. Natl. Acad. Sci. U.S.A.">
        <title>Networks of energetic and metabolic interactions define dynamics in microbial communities.</title>
        <authorList>
            <person name="Embree M."/>
            <person name="Liu J.K."/>
            <person name="Al-Bassam M.M."/>
            <person name="Zengler K."/>
        </authorList>
    </citation>
    <scope>NUCLEOTIDE SEQUENCE</scope>
</reference>
<accession>A0A0W8F0H6</accession>
<evidence type="ECO:0000256" key="1">
    <source>
        <dbReference type="ARBA" id="ARBA00023122"/>
    </source>
</evidence>
<dbReference type="EMBL" id="LNQE01001673">
    <property type="protein sequence ID" value="KUG14317.1"/>
    <property type="molecule type" value="Genomic_DNA"/>
</dbReference>
<dbReference type="SUPFAM" id="SSF46785">
    <property type="entry name" value="Winged helix' DNA-binding domain"/>
    <property type="match status" value="1"/>
</dbReference>
<dbReference type="InterPro" id="IPR000644">
    <property type="entry name" value="CBS_dom"/>
</dbReference>
<dbReference type="AlphaFoldDB" id="A0A0W8F0H6"/>
<gene>
    <name evidence="3" type="ORF">ASZ90_016047</name>
</gene>
<dbReference type="InterPro" id="IPR005104">
    <property type="entry name" value="WHTH_HrcA_DNA-bd"/>
</dbReference>
<dbReference type="InterPro" id="IPR016436">
    <property type="entry name" value="UCP005063_CBS"/>
</dbReference>
<sequence length="292" mass="32044">MDLSLIQKDILITLISLYHQHSHPVKGEEIAEVIRRNPGTVRNQMQALKAIGLVDGIPGPKGGYNPTARAYRELNLGLSEGEYDVPIYRDGEVVKGVRVVEIAFTTLCHPDICQASVRVIGSVRAFEIGDNITIGPTPVNKLLIRGEVYGKDEISQTLLISTYEMISLPKKQIRHYMSAPLITLNATDTLSDAIRLFTINHIHGAPVMDDGVLSGIVTMSDIAKAIGDHVLLGEPVSSIMTPDVVKAPSHVQLFEVVRQFKEREIGRLVVMDGDLPVGILTQSDIIRQFPTL</sequence>
<proteinExistence type="predicted"/>
<keyword evidence="1" id="KW-0129">CBS domain</keyword>
<evidence type="ECO:0000259" key="2">
    <source>
        <dbReference type="PROSITE" id="PS51371"/>
    </source>
</evidence>